<proteinExistence type="predicted"/>
<dbReference type="InterPro" id="IPR015919">
    <property type="entry name" value="Cadherin-like_sf"/>
</dbReference>
<feature type="domain" description="Cadherin" evidence="10">
    <location>
        <begin position="33"/>
        <end position="97"/>
    </location>
</feature>
<evidence type="ECO:0000259" key="10">
    <source>
        <dbReference type="PROSITE" id="PS50268"/>
    </source>
</evidence>
<evidence type="ECO:0000313" key="12">
    <source>
        <dbReference type="Proteomes" id="UP000321570"/>
    </source>
</evidence>
<sequence length="97" mass="10977">MIHPSNEQPRKLTSTLTATLTIRDINDNPPMFQQPIYHVTLAENNHIGAKIIQVQAHDPDDGENAEITYSLLDRANFHVNPASGWVTATVEFDREKR</sequence>
<keyword evidence="6" id="KW-1133">Transmembrane helix</keyword>
<dbReference type="PRINTS" id="PR00205">
    <property type="entry name" value="CADHERIN"/>
</dbReference>
<dbReference type="InterPro" id="IPR050174">
    <property type="entry name" value="Protocadherin/Cadherin-CA"/>
</dbReference>
<dbReference type="Proteomes" id="UP000321570">
    <property type="component" value="Unassembled WGS sequence"/>
</dbReference>
<feature type="non-terminal residue" evidence="11">
    <location>
        <position position="97"/>
    </location>
</feature>
<dbReference type="PROSITE" id="PS50268">
    <property type="entry name" value="CADHERIN_2"/>
    <property type="match status" value="1"/>
</dbReference>
<evidence type="ECO:0000256" key="4">
    <source>
        <dbReference type="ARBA" id="ARBA00022737"/>
    </source>
</evidence>
<keyword evidence="4" id="KW-0677">Repeat</keyword>
<dbReference type="FunFam" id="2.60.40.60:FF:000033">
    <property type="entry name" value="FAT atypical cadherin 1"/>
    <property type="match status" value="1"/>
</dbReference>
<dbReference type="Pfam" id="PF00028">
    <property type="entry name" value="Cadherin"/>
    <property type="match status" value="1"/>
</dbReference>
<evidence type="ECO:0000256" key="2">
    <source>
        <dbReference type="ARBA" id="ARBA00022692"/>
    </source>
</evidence>
<comment type="subcellular location">
    <subcellularLocation>
        <location evidence="1">Membrane</location>
        <topology evidence="1">Single-pass membrane protein</topology>
    </subcellularLocation>
</comment>
<name>A0A564YS45_HYMDI</name>
<dbReference type="PANTHER" id="PTHR24028:SF328">
    <property type="entry name" value="CADHERIN-3"/>
    <property type="match status" value="1"/>
</dbReference>
<dbReference type="PROSITE" id="PS00232">
    <property type="entry name" value="CADHERIN_1"/>
    <property type="match status" value="1"/>
</dbReference>
<dbReference type="CDD" id="cd11304">
    <property type="entry name" value="Cadherin_repeat"/>
    <property type="match status" value="1"/>
</dbReference>
<keyword evidence="8" id="KW-0325">Glycoprotein</keyword>
<evidence type="ECO:0000256" key="9">
    <source>
        <dbReference type="PROSITE-ProRule" id="PRU00043"/>
    </source>
</evidence>
<evidence type="ECO:0000256" key="8">
    <source>
        <dbReference type="ARBA" id="ARBA00023180"/>
    </source>
</evidence>
<gene>
    <name evidence="11" type="ORF">WMSIL1_LOCUS8999</name>
</gene>
<evidence type="ECO:0000313" key="11">
    <source>
        <dbReference type="EMBL" id="VUZ50035.1"/>
    </source>
</evidence>
<evidence type="ECO:0000256" key="6">
    <source>
        <dbReference type="ARBA" id="ARBA00022989"/>
    </source>
</evidence>
<dbReference type="Gene3D" id="2.60.40.60">
    <property type="entry name" value="Cadherins"/>
    <property type="match status" value="2"/>
</dbReference>
<evidence type="ECO:0000256" key="7">
    <source>
        <dbReference type="ARBA" id="ARBA00023136"/>
    </source>
</evidence>
<evidence type="ECO:0000256" key="1">
    <source>
        <dbReference type="ARBA" id="ARBA00004167"/>
    </source>
</evidence>
<dbReference type="InterPro" id="IPR020894">
    <property type="entry name" value="Cadherin_CS"/>
</dbReference>
<dbReference type="AlphaFoldDB" id="A0A564YS45"/>
<evidence type="ECO:0000256" key="5">
    <source>
        <dbReference type="ARBA" id="ARBA00022837"/>
    </source>
</evidence>
<organism evidence="11 12">
    <name type="scientific">Hymenolepis diminuta</name>
    <name type="common">Rat tapeworm</name>
    <dbReference type="NCBI Taxonomy" id="6216"/>
    <lineage>
        <taxon>Eukaryota</taxon>
        <taxon>Metazoa</taxon>
        <taxon>Spiralia</taxon>
        <taxon>Lophotrochozoa</taxon>
        <taxon>Platyhelminthes</taxon>
        <taxon>Cestoda</taxon>
        <taxon>Eucestoda</taxon>
        <taxon>Cyclophyllidea</taxon>
        <taxon>Hymenolepididae</taxon>
        <taxon>Hymenolepis</taxon>
    </lineage>
</organism>
<keyword evidence="2" id="KW-0812">Transmembrane</keyword>
<dbReference type="GO" id="GO:0005509">
    <property type="term" value="F:calcium ion binding"/>
    <property type="evidence" value="ECO:0007669"/>
    <property type="project" value="UniProtKB-UniRule"/>
</dbReference>
<keyword evidence="5 9" id="KW-0106">Calcium</keyword>
<protein>
    <recommendedName>
        <fullName evidence="10">Cadherin domain-containing protein</fullName>
    </recommendedName>
</protein>
<evidence type="ECO:0000256" key="3">
    <source>
        <dbReference type="ARBA" id="ARBA00022729"/>
    </source>
</evidence>
<dbReference type="GO" id="GO:0005886">
    <property type="term" value="C:plasma membrane"/>
    <property type="evidence" value="ECO:0007669"/>
    <property type="project" value="InterPro"/>
</dbReference>
<keyword evidence="7" id="KW-0472">Membrane</keyword>
<dbReference type="EMBL" id="CABIJS010000344">
    <property type="protein sequence ID" value="VUZ50035.1"/>
    <property type="molecule type" value="Genomic_DNA"/>
</dbReference>
<dbReference type="InterPro" id="IPR002126">
    <property type="entry name" value="Cadherin-like_dom"/>
</dbReference>
<dbReference type="GO" id="GO:0007156">
    <property type="term" value="P:homophilic cell adhesion via plasma membrane adhesion molecules"/>
    <property type="evidence" value="ECO:0007669"/>
    <property type="project" value="InterPro"/>
</dbReference>
<keyword evidence="12" id="KW-1185">Reference proteome</keyword>
<dbReference type="PANTHER" id="PTHR24028">
    <property type="entry name" value="CADHERIN-87A"/>
    <property type="match status" value="1"/>
</dbReference>
<reference evidence="11 12" key="1">
    <citation type="submission" date="2019-07" db="EMBL/GenBank/DDBJ databases">
        <authorList>
            <person name="Jastrzebski P J."/>
            <person name="Paukszto L."/>
            <person name="Jastrzebski P J."/>
        </authorList>
    </citation>
    <scope>NUCLEOTIDE SEQUENCE [LARGE SCALE GENOMIC DNA]</scope>
    <source>
        <strain evidence="11 12">WMS-il1</strain>
    </source>
</reference>
<dbReference type="SUPFAM" id="SSF49313">
    <property type="entry name" value="Cadherin-like"/>
    <property type="match status" value="1"/>
</dbReference>
<accession>A0A564YS45</accession>
<keyword evidence="3" id="KW-0732">Signal</keyword>